<dbReference type="EMBL" id="IACK01052829">
    <property type="protein sequence ID" value="LAA75231.1"/>
    <property type="molecule type" value="Transcribed_RNA"/>
</dbReference>
<organism evidence="1">
    <name type="scientific">Micrurus lemniscatus lemniscatus</name>
    <dbReference type="NCBI Taxonomy" id="129467"/>
    <lineage>
        <taxon>Eukaryota</taxon>
        <taxon>Metazoa</taxon>
        <taxon>Chordata</taxon>
        <taxon>Craniata</taxon>
        <taxon>Vertebrata</taxon>
        <taxon>Euteleostomi</taxon>
        <taxon>Lepidosauria</taxon>
        <taxon>Squamata</taxon>
        <taxon>Bifurcata</taxon>
        <taxon>Unidentata</taxon>
        <taxon>Episquamata</taxon>
        <taxon>Toxicofera</taxon>
        <taxon>Serpentes</taxon>
        <taxon>Colubroidea</taxon>
        <taxon>Elapidae</taxon>
        <taxon>Elapinae</taxon>
        <taxon>Micrurus</taxon>
    </lineage>
</organism>
<proteinExistence type="predicted"/>
<reference evidence="1" key="1">
    <citation type="submission" date="2017-07" db="EMBL/GenBank/DDBJ databases">
        <authorList>
            <person name="Mikheyev A."/>
            <person name="Grau M."/>
        </authorList>
    </citation>
    <scope>NUCLEOTIDE SEQUENCE</scope>
    <source>
        <tissue evidence="1">Venom_gland</tissue>
    </source>
</reference>
<protein>
    <submittedName>
        <fullName evidence="1">Uncharacterized protein</fullName>
    </submittedName>
</protein>
<accession>A0A2D4HTC6</accession>
<reference evidence="1" key="2">
    <citation type="submission" date="2017-11" db="EMBL/GenBank/DDBJ databases">
        <title>Coralsnake Venomics: Analyses of Venom Gland Transcriptomes and Proteomes of Six Brazilian Taxa.</title>
        <authorList>
            <person name="Aird S.D."/>
            <person name="Jorge da Silva N."/>
            <person name="Qiu L."/>
            <person name="Villar-Briones A."/>
            <person name="Aparecida-Saddi V."/>
            <person name="Campos-Telles M.P."/>
            <person name="Grau M."/>
            <person name="Mikheyev A.S."/>
        </authorList>
    </citation>
    <scope>NUCLEOTIDE SEQUENCE</scope>
    <source>
        <tissue evidence="1">Venom_gland</tissue>
    </source>
</reference>
<dbReference type="AlphaFoldDB" id="A0A2D4HTC6"/>
<sequence length="108" mass="12367">MNRFNDKFIEQLKGFEYLSNSVPAIQLWSHHISKHLFRAQKSLSIPFSSHKGFDVSAVIKLFKAKVFRLCNSVFNWDVFLLGAFQLLRVRVLLCVPGSIHIYTPLAGS</sequence>
<evidence type="ECO:0000313" key="1">
    <source>
        <dbReference type="EMBL" id="LAA75231.1"/>
    </source>
</evidence>
<name>A0A2D4HTC6_MICLE</name>